<evidence type="ECO:0000256" key="2">
    <source>
        <dbReference type="ARBA" id="ARBA00023015"/>
    </source>
</evidence>
<keyword evidence="4 5" id="KW-0804">Transcription</keyword>
<keyword evidence="5" id="KW-0539">Nucleus</keyword>
<keyword evidence="8" id="KW-1185">Reference proteome</keyword>
<dbReference type="RefSeq" id="XP_001304002.1">
    <property type="nucleotide sequence ID" value="XM_001304001.1"/>
</dbReference>
<dbReference type="EMBL" id="DS114060">
    <property type="protein sequence ID" value="EAX91072.1"/>
    <property type="molecule type" value="Genomic_DNA"/>
</dbReference>
<dbReference type="GO" id="GO:0000981">
    <property type="term" value="F:DNA-binding transcription factor activity, RNA polymerase II-specific"/>
    <property type="evidence" value="ECO:0000318"/>
    <property type="project" value="GO_Central"/>
</dbReference>
<dbReference type="SMART" id="SM01372">
    <property type="entry name" value="E2F_TDP"/>
    <property type="match status" value="1"/>
</dbReference>
<accession>A2FVJ5</accession>
<reference evidence="7" key="1">
    <citation type="submission" date="2006-10" db="EMBL/GenBank/DDBJ databases">
        <authorList>
            <person name="Amadeo P."/>
            <person name="Zhao Q."/>
            <person name="Wortman J."/>
            <person name="Fraser-Liggett C."/>
            <person name="Carlton J."/>
        </authorList>
    </citation>
    <scope>NUCLEOTIDE SEQUENCE</scope>
    <source>
        <strain evidence="7">G3</strain>
    </source>
</reference>
<reference evidence="7" key="2">
    <citation type="journal article" date="2007" name="Science">
        <title>Draft genome sequence of the sexually transmitted pathogen Trichomonas vaginalis.</title>
        <authorList>
            <person name="Carlton J.M."/>
            <person name="Hirt R.P."/>
            <person name="Silva J.C."/>
            <person name="Delcher A.L."/>
            <person name="Schatz M."/>
            <person name="Zhao Q."/>
            <person name="Wortman J.R."/>
            <person name="Bidwell S.L."/>
            <person name="Alsmark U.C.M."/>
            <person name="Besteiro S."/>
            <person name="Sicheritz-Ponten T."/>
            <person name="Noel C.J."/>
            <person name="Dacks J.B."/>
            <person name="Foster P.G."/>
            <person name="Simillion C."/>
            <person name="Van de Peer Y."/>
            <person name="Miranda-Saavedra D."/>
            <person name="Barton G.J."/>
            <person name="Westrop G.D."/>
            <person name="Mueller S."/>
            <person name="Dessi D."/>
            <person name="Fiori P.L."/>
            <person name="Ren Q."/>
            <person name="Paulsen I."/>
            <person name="Zhang H."/>
            <person name="Bastida-Corcuera F.D."/>
            <person name="Simoes-Barbosa A."/>
            <person name="Brown M.T."/>
            <person name="Hayes R.D."/>
            <person name="Mukherjee M."/>
            <person name="Okumura C.Y."/>
            <person name="Schneider R."/>
            <person name="Smith A.J."/>
            <person name="Vanacova S."/>
            <person name="Villalvazo M."/>
            <person name="Haas B.J."/>
            <person name="Pertea M."/>
            <person name="Feldblyum T.V."/>
            <person name="Utterback T.R."/>
            <person name="Shu C.L."/>
            <person name="Osoegawa K."/>
            <person name="de Jong P.J."/>
            <person name="Hrdy I."/>
            <person name="Horvathova L."/>
            <person name="Zubacova Z."/>
            <person name="Dolezal P."/>
            <person name="Malik S.B."/>
            <person name="Logsdon J.M. Jr."/>
            <person name="Henze K."/>
            <person name="Gupta A."/>
            <person name="Wang C.C."/>
            <person name="Dunne R.L."/>
            <person name="Upcroft J.A."/>
            <person name="Upcroft P."/>
            <person name="White O."/>
            <person name="Salzberg S.L."/>
            <person name="Tang P."/>
            <person name="Chiu C.-H."/>
            <person name="Lee Y.-S."/>
            <person name="Embley T.M."/>
            <person name="Coombs G.H."/>
            <person name="Mottram J.C."/>
            <person name="Tachezy J."/>
            <person name="Fraser-Liggett C.M."/>
            <person name="Johnson P.J."/>
        </authorList>
    </citation>
    <scope>NUCLEOTIDE SEQUENCE [LARGE SCALE GENOMIC DNA]</scope>
    <source>
        <strain evidence="7">G3</strain>
    </source>
</reference>
<evidence type="ECO:0000256" key="1">
    <source>
        <dbReference type="ARBA" id="ARBA00010940"/>
    </source>
</evidence>
<dbReference type="STRING" id="5722.A2FVJ5"/>
<dbReference type="GO" id="GO:0006357">
    <property type="term" value="P:regulation of transcription by RNA polymerase II"/>
    <property type="evidence" value="ECO:0000318"/>
    <property type="project" value="GO_Central"/>
</dbReference>
<dbReference type="FunFam" id="1.10.10.10:FF:000517">
    <property type="entry name" value="Uncharacterized protein"/>
    <property type="match status" value="1"/>
</dbReference>
<protein>
    <recommendedName>
        <fullName evidence="6">E2F/DP family winged-helix DNA-binding domain-containing protein</fullName>
    </recommendedName>
</protein>
<dbReference type="InterPro" id="IPR036388">
    <property type="entry name" value="WH-like_DNA-bd_sf"/>
</dbReference>
<organism evidence="7 8">
    <name type="scientific">Trichomonas vaginalis (strain ATCC PRA-98 / G3)</name>
    <dbReference type="NCBI Taxonomy" id="412133"/>
    <lineage>
        <taxon>Eukaryota</taxon>
        <taxon>Metamonada</taxon>
        <taxon>Parabasalia</taxon>
        <taxon>Trichomonadida</taxon>
        <taxon>Trichomonadidae</taxon>
        <taxon>Trichomonas</taxon>
    </lineage>
</organism>
<evidence type="ECO:0000313" key="7">
    <source>
        <dbReference type="EMBL" id="EAX91072.1"/>
    </source>
</evidence>
<dbReference type="GO" id="GO:0000978">
    <property type="term" value="F:RNA polymerase II cis-regulatory region sequence-specific DNA binding"/>
    <property type="evidence" value="ECO:0000318"/>
    <property type="project" value="GO_Central"/>
</dbReference>
<dbReference type="OrthoDB" id="5318at2759"/>
<keyword evidence="2 5" id="KW-0805">Transcription regulation</keyword>
<dbReference type="PANTHER" id="PTHR12081">
    <property type="entry name" value="TRANSCRIPTION FACTOR E2F"/>
    <property type="match status" value="1"/>
</dbReference>
<comment type="similarity">
    <text evidence="1 5">Belongs to the E2F/DP family.</text>
</comment>
<dbReference type="SUPFAM" id="SSF46785">
    <property type="entry name" value="Winged helix' DNA-binding domain"/>
    <property type="match status" value="1"/>
</dbReference>
<dbReference type="Pfam" id="PF02319">
    <property type="entry name" value="WHD_E2F_TDP"/>
    <property type="match status" value="1"/>
</dbReference>
<dbReference type="Proteomes" id="UP000001542">
    <property type="component" value="Unassembled WGS sequence"/>
</dbReference>
<evidence type="ECO:0000256" key="4">
    <source>
        <dbReference type="ARBA" id="ARBA00023163"/>
    </source>
</evidence>
<dbReference type="InParanoid" id="A2FVJ5"/>
<dbReference type="InterPro" id="IPR015633">
    <property type="entry name" value="E2F"/>
</dbReference>
<evidence type="ECO:0000259" key="6">
    <source>
        <dbReference type="SMART" id="SM01372"/>
    </source>
</evidence>
<dbReference type="GO" id="GO:0090575">
    <property type="term" value="C:RNA polymerase II transcription regulator complex"/>
    <property type="evidence" value="ECO:0000318"/>
    <property type="project" value="GO_Central"/>
</dbReference>
<feature type="domain" description="E2F/DP family winged-helix DNA-binding" evidence="6">
    <location>
        <begin position="30"/>
        <end position="95"/>
    </location>
</feature>
<dbReference type="KEGG" id="tva:4748765"/>
<dbReference type="SMR" id="A2FVJ5"/>
<proteinExistence type="inferred from homology"/>
<evidence type="ECO:0000256" key="5">
    <source>
        <dbReference type="RuleBase" id="RU003796"/>
    </source>
</evidence>
<dbReference type="VEuPathDB" id="TrichDB:TVAG_229420"/>
<dbReference type="AlphaFoldDB" id="A2FVJ5"/>
<name>A2FVJ5_TRIV3</name>
<gene>
    <name evidence="7" type="ORF">TVAG_229420</name>
</gene>
<keyword evidence="3 5" id="KW-0238">DNA-binding</keyword>
<evidence type="ECO:0000313" key="8">
    <source>
        <dbReference type="Proteomes" id="UP000001542"/>
    </source>
</evidence>
<dbReference type="PANTHER" id="PTHR12081:SF18">
    <property type="entry name" value="TRANSCRIPTION FACTOR E2F2-RELATED"/>
    <property type="match status" value="1"/>
</dbReference>
<comment type="subcellular location">
    <subcellularLocation>
        <location evidence="5">Nucleus</location>
    </subcellularLocation>
</comment>
<dbReference type="VEuPathDB" id="TrichDB:TVAGG3_0393740"/>
<dbReference type="InterPro" id="IPR036390">
    <property type="entry name" value="WH_DNA-bd_sf"/>
</dbReference>
<dbReference type="Gene3D" id="1.10.10.10">
    <property type="entry name" value="Winged helix-like DNA-binding domain superfamily/Winged helix DNA-binding domain"/>
    <property type="match status" value="1"/>
</dbReference>
<sequence length="250" mass="29167">MAETSIFPIPQDVRKMFIEESRPKEEKKSKNSESFQESISQFIQFVSHNKESSYGILSICEKFRFQRRRFYDVVNVLEALGAINRINTDSFTWLGMDKIITTIDQKIKDNSIDDPSSTLDSLFPQENKITISRLTIRFIMCFIALRKQSLSIQIVAKFLSRSNKRFKTTLCKLYQVVYILINVGIFEKRTIPSEVTLADVYYSHWCQNPISGIQQLANLDKEAPEFIIQRRTVFYTYLPTRTSTYLSDSD</sequence>
<evidence type="ECO:0000256" key="3">
    <source>
        <dbReference type="ARBA" id="ARBA00023125"/>
    </source>
</evidence>
<dbReference type="InterPro" id="IPR003316">
    <property type="entry name" value="E2F_WHTH_DNA-bd_dom"/>
</dbReference>